<name>A0A4V3BC38_9RHOB</name>
<dbReference type="EMBL" id="SMZO01000010">
    <property type="protein sequence ID" value="TDL89419.1"/>
    <property type="molecule type" value="Genomic_DNA"/>
</dbReference>
<dbReference type="RefSeq" id="WP_133341993.1">
    <property type="nucleotide sequence ID" value="NZ_SMZO01000010.1"/>
</dbReference>
<evidence type="ECO:0000256" key="1">
    <source>
        <dbReference type="SAM" id="Phobius"/>
    </source>
</evidence>
<dbReference type="Proteomes" id="UP000294562">
    <property type="component" value="Unassembled WGS sequence"/>
</dbReference>
<organism evidence="2 3">
    <name type="scientific">Meridianimarinicoccus aquatilis</name>
    <dbReference type="NCBI Taxonomy" id="2552766"/>
    <lineage>
        <taxon>Bacteria</taxon>
        <taxon>Pseudomonadati</taxon>
        <taxon>Pseudomonadota</taxon>
        <taxon>Alphaproteobacteria</taxon>
        <taxon>Rhodobacterales</taxon>
        <taxon>Paracoccaceae</taxon>
        <taxon>Meridianimarinicoccus</taxon>
    </lineage>
</organism>
<keyword evidence="1" id="KW-0472">Membrane</keyword>
<keyword evidence="1" id="KW-0812">Transmembrane</keyword>
<feature type="transmembrane region" description="Helical" evidence="1">
    <location>
        <begin position="128"/>
        <end position="152"/>
    </location>
</feature>
<evidence type="ECO:0000313" key="3">
    <source>
        <dbReference type="Proteomes" id="UP000294562"/>
    </source>
</evidence>
<sequence>MPVTSDIVESYRSPGRVLRRHLSAGVREDRAIAFVMLSCVLIFVAQLPRIAREAELSPDASFGERATGDLFVWLFVMPLVFYGIAALSHLLAKPFGARGSWFDARMALFWSLLAAAPLWLLRGLTAGFIGPGVTLDTVTAFALGIFVLLWFLGLREAEWPKNVAHGPQGT</sequence>
<comment type="caution">
    <text evidence="2">The sequence shown here is derived from an EMBL/GenBank/DDBJ whole genome shotgun (WGS) entry which is preliminary data.</text>
</comment>
<keyword evidence="3" id="KW-1185">Reference proteome</keyword>
<evidence type="ECO:0000313" key="2">
    <source>
        <dbReference type="EMBL" id="TDL89419.1"/>
    </source>
</evidence>
<reference evidence="2 3" key="1">
    <citation type="submission" date="2019-03" db="EMBL/GenBank/DDBJ databases">
        <title>Rhodobacteraceae bacterium SM1902, a new member of the family Rhodobacteraceae isolated from Yantai.</title>
        <authorList>
            <person name="Sun Y."/>
        </authorList>
    </citation>
    <scope>NUCLEOTIDE SEQUENCE [LARGE SCALE GENOMIC DNA]</scope>
    <source>
        <strain evidence="2 3">SM1902</strain>
    </source>
</reference>
<feature type="transmembrane region" description="Helical" evidence="1">
    <location>
        <begin position="104"/>
        <end position="122"/>
    </location>
</feature>
<dbReference type="AlphaFoldDB" id="A0A4V3BC38"/>
<feature type="transmembrane region" description="Helical" evidence="1">
    <location>
        <begin position="70"/>
        <end position="92"/>
    </location>
</feature>
<dbReference type="OrthoDB" id="7771437at2"/>
<feature type="transmembrane region" description="Helical" evidence="1">
    <location>
        <begin position="31"/>
        <end position="50"/>
    </location>
</feature>
<gene>
    <name evidence="2" type="ORF">E2L05_05980</name>
</gene>
<proteinExistence type="predicted"/>
<protein>
    <submittedName>
        <fullName evidence="2">YIP1 family protein</fullName>
    </submittedName>
</protein>
<keyword evidence="1" id="KW-1133">Transmembrane helix</keyword>
<accession>A0A4V3BC38</accession>